<feature type="region of interest" description="Disordered" evidence="1">
    <location>
        <begin position="79"/>
        <end position="179"/>
    </location>
</feature>
<keyword evidence="2" id="KW-0472">Membrane</keyword>
<protein>
    <recommendedName>
        <fullName evidence="3">LysM domain-containing protein</fullName>
    </recommendedName>
</protein>
<dbReference type="InterPro" id="IPR018392">
    <property type="entry name" value="LysM"/>
</dbReference>
<feature type="region of interest" description="Disordered" evidence="1">
    <location>
        <begin position="219"/>
        <end position="291"/>
    </location>
</feature>
<feature type="compositionally biased region" description="Low complexity" evidence="1">
    <location>
        <begin position="227"/>
        <end position="251"/>
    </location>
</feature>
<dbReference type="InterPro" id="IPR036779">
    <property type="entry name" value="LysM_dom_sf"/>
</dbReference>
<keyword evidence="2" id="KW-1133">Transmembrane helix</keyword>
<evidence type="ECO:0000259" key="3">
    <source>
        <dbReference type="PROSITE" id="PS51782"/>
    </source>
</evidence>
<feature type="compositionally biased region" description="Low complexity" evidence="1">
    <location>
        <begin position="113"/>
        <end position="124"/>
    </location>
</feature>
<dbReference type="CDD" id="cd00118">
    <property type="entry name" value="LysM"/>
    <property type="match status" value="1"/>
</dbReference>
<proteinExistence type="predicted"/>
<organism evidence="4 5">
    <name type="scientific">Pseudobythopirellula maris</name>
    <dbReference type="NCBI Taxonomy" id="2527991"/>
    <lineage>
        <taxon>Bacteria</taxon>
        <taxon>Pseudomonadati</taxon>
        <taxon>Planctomycetota</taxon>
        <taxon>Planctomycetia</taxon>
        <taxon>Pirellulales</taxon>
        <taxon>Lacipirellulaceae</taxon>
        <taxon>Pseudobythopirellula</taxon>
    </lineage>
</organism>
<dbReference type="EMBL" id="SJPQ01000006">
    <property type="protein sequence ID" value="TWT86188.1"/>
    <property type="molecule type" value="Genomic_DNA"/>
</dbReference>
<keyword evidence="5" id="KW-1185">Reference proteome</keyword>
<dbReference type="PROSITE" id="PS51782">
    <property type="entry name" value="LYSM"/>
    <property type="match status" value="1"/>
</dbReference>
<comment type="caution">
    <text evidence="4">The sequence shown here is derived from an EMBL/GenBank/DDBJ whole genome shotgun (WGS) entry which is preliminary data.</text>
</comment>
<feature type="compositionally biased region" description="Polar residues" evidence="1">
    <location>
        <begin position="79"/>
        <end position="89"/>
    </location>
</feature>
<feature type="transmembrane region" description="Helical" evidence="2">
    <location>
        <begin position="12"/>
        <end position="31"/>
    </location>
</feature>
<dbReference type="AlphaFoldDB" id="A0A5C5ZGB9"/>
<feature type="region of interest" description="Disordered" evidence="1">
    <location>
        <begin position="297"/>
        <end position="316"/>
    </location>
</feature>
<evidence type="ECO:0000256" key="1">
    <source>
        <dbReference type="SAM" id="MobiDB-lite"/>
    </source>
</evidence>
<accession>A0A5C5ZGB9</accession>
<evidence type="ECO:0000256" key="2">
    <source>
        <dbReference type="SAM" id="Phobius"/>
    </source>
</evidence>
<feature type="domain" description="LysM" evidence="3">
    <location>
        <begin position="334"/>
        <end position="383"/>
    </location>
</feature>
<dbReference type="Gene3D" id="3.10.350.10">
    <property type="entry name" value="LysM domain"/>
    <property type="match status" value="1"/>
</dbReference>
<name>A0A5C5ZGB9_9BACT</name>
<reference evidence="4 5" key="1">
    <citation type="submission" date="2019-02" db="EMBL/GenBank/DDBJ databases">
        <title>Deep-cultivation of Planctomycetes and their phenomic and genomic characterization uncovers novel biology.</title>
        <authorList>
            <person name="Wiegand S."/>
            <person name="Jogler M."/>
            <person name="Boedeker C."/>
            <person name="Pinto D."/>
            <person name="Vollmers J."/>
            <person name="Rivas-Marin E."/>
            <person name="Kohn T."/>
            <person name="Peeters S.H."/>
            <person name="Heuer A."/>
            <person name="Rast P."/>
            <person name="Oberbeckmann S."/>
            <person name="Bunk B."/>
            <person name="Jeske O."/>
            <person name="Meyerdierks A."/>
            <person name="Storesund J.E."/>
            <person name="Kallscheuer N."/>
            <person name="Luecker S."/>
            <person name="Lage O.M."/>
            <person name="Pohl T."/>
            <person name="Merkel B.J."/>
            <person name="Hornburger P."/>
            <person name="Mueller R.-W."/>
            <person name="Bruemmer F."/>
            <person name="Labrenz M."/>
            <person name="Spormann A.M."/>
            <person name="Op Den Camp H."/>
            <person name="Overmann J."/>
            <person name="Amann R."/>
            <person name="Jetten M.S.M."/>
            <person name="Mascher T."/>
            <person name="Medema M.H."/>
            <person name="Devos D.P."/>
            <person name="Kaster A.-K."/>
            <person name="Ovreas L."/>
            <person name="Rohde M."/>
            <person name="Galperin M.Y."/>
            <person name="Jogler C."/>
        </authorList>
    </citation>
    <scope>NUCLEOTIDE SEQUENCE [LARGE SCALE GENOMIC DNA]</scope>
    <source>
        <strain evidence="4 5">Mal64</strain>
    </source>
</reference>
<evidence type="ECO:0000313" key="5">
    <source>
        <dbReference type="Proteomes" id="UP000315440"/>
    </source>
</evidence>
<dbReference type="Proteomes" id="UP000315440">
    <property type="component" value="Unassembled WGS sequence"/>
</dbReference>
<evidence type="ECO:0000313" key="4">
    <source>
        <dbReference type="EMBL" id="TWT86188.1"/>
    </source>
</evidence>
<gene>
    <name evidence="4" type="ORF">Mal64_39290</name>
</gene>
<keyword evidence="2" id="KW-0812">Transmembrane</keyword>
<sequence length="434" mass="44635">MADSRYAVTETTRVFSTLLLIAVGFGLATVFGPPELADRLADRLAPRGAAPSDLSPLPSDLAAQIGPSRDFDAWRNAVATTPTPQTDGQATAFVSPALPPTPELPQPTYDRYAPSAAPPVASQPFEASLDTPSDLRPVTPLPAHPAPGGSRYAEPAPAASPQRDRLISNSVPAPPVAATSWQTHPDLPAAELSAPVATSEPVARVAADPFANADAVWDAWSPPPTTAPAEQAPAMQSQAAPSPVAQSPVAQLPLTQTPIAPGPAPITEARPQGSRYAAPTPSEAAAADDRRFAPPSWRTVEAEQRPLAAQSTSYRTETAPALSATASPLSGPMQKHIVTDGDTLPGLAKRYLGDASQARQLFELNAAVLDHPDLLPIGAELSVPSHGPRASAALPAAPTSGLVPVSNEGAWDNAPARAELGAPLSPTNLVGWGG</sequence>